<keyword evidence="3 13" id="KW-0723">Serine/threonine-protein kinase</keyword>
<evidence type="ECO:0000256" key="13">
    <source>
        <dbReference type="PIRNR" id="PIRNR000641"/>
    </source>
</evidence>
<dbReference type="GO" id="GO:0005524">
    <property type="term" value="F:ATP binding"/>
    <property type="evidence" value="ECO:0007669"/>
    <property type="project" value="UniProtKB-KW"/>
</dbReference>
<dbReference type="PANTHER" id="PTHR27002:SF925">
    <property type="entry name" value="RECEPTOR-LIKE SERINE_THREONINE-PROTEIN KINASE"/>
    <property type="match status" value="1"/>
</dbReference>
<keyword evidence="8 13" id="KW-0067">ATP-binding</keyword>
<evidence type="ECO:0000259" key="14">
    <source>
        <dbReference type="PROSITE" id="PS50011"/>
    </source>
</evidence>
<dbReference type="GO" id="GO:0004674">
    <property type="term" value="F:protein serine/threonine kinase activity"/>
    <property type="evidence" value="ECO:0007669"/>
    <property type="project" value="UniProtKB-KW"/>
</dbReference>
<keyword evidence="6 13" id="KW-0547">Nucleotide-binding</keyword>
<dbReference type="Pfam" id="PF07714">
    <property type="entry name" value="PK_Tyr_Ser-Thr"/>
    <property type="match status" value="1"/>
</dbReference>
<evidence type="ECO:0000256" key="2">
    <source>
        <dbReference type="ARBA" id="ARBA00022475"/>
    </source>
</evidence>
<keyword evidence="17" id="KW-1185">Reference proteome</keyword>
<comment type="similarity">
    <text evidence="13">Belongs to the protein kinase superfamily. Ser/Thr protein kinase family.</text>
</comment>
<evidence type="ECO:0000256" key="3">
    <source>
        <dbReference type="ARBA" id="ARBA00022527"/>
    </source>
</evidence>
<keyword evidence="9" id="KW-1015">Disulfide bond</keyword>
<keyword evidence="10" id="KW-0325">Glycoprotein</keyword>
<dbReference type="InterPro" id="IPR000719">
    <property type="entry name" value="Prot_kinase_dom"/>
</dbReference>
<comment type="catalytic activity">
    <reaction evidence="12 13">
        <text>L-seryl-[protein] + ATP = O-phospho-L-seryl-[protein] + ADP + H(+)</text>
        <dbReference type="Rhea" id="RHEA:17989"/>
        <dbReference type="Rhea" id="RHEA-COMP:9863"/>
        <dbReference type="Rhea" id="RHEA-COMP:11604"/>
        <dbReference type="ChEBI" id="CHEBI:15378"/>
        <dbReference type="ChEBI" id="CHEBI:29999"/>
        <dbReference type="ChEBI" id="CHEBI:30616"/>
        <dbReference type="ChEBI" id="CHEBI:83421"/>
        <dbReference type="ChEBI" id="CHEBI:456216"/>
        <dbReference type="EC" id="2.7.11.1"/>
    </reaction>
</comment>
<dbReference type="InterPro" id="IPR008271">
    <property type="entry name" value="Ser/Thr_kinase_AS"/>
</dbReference>
<dbReference type="GO" id="GO:0005886">
    <property type="term" value="C:plasma membrane"/>
    <property type="evidence" value="ECO:0007669"/>
    <property type="project" value="UniProtKB-SubCell"/>
</dbReference>
<dbReference type="FunFam" id="1.10.510.10:FF:000060">
    <property type="entry name" value="G-type lectin S-receptor-like serine/threonine-protein kinase"/>
    <property type="match status" value="1"/>
</dbReference>
<comment type="subcellular location">
    <subcellularLocation>
        <location evidence="1">Cell membrane</location>
        <topology evidence="1">Single-pass type I membrane protein</topology>
    </subcellularLocation>
</comment>
<dbReference type="PANTHER" id="PTHR27002">
    <property type="entry name" value="RECEPTOR-LIKE SERINE/THREONINE-PROTEIN KINASE SD1-8"/>
    <property type="match status" value="1"/>
</dbReference>
<evidence type="ECO:0000256" key="4">
    <source>
        <dbReference type="ARBA" id="ARBA00022679"/>
    </source>
</evidence>
<evidence type="ECO:0000256" key="7">
    <source>
        <dbReference type="ARBA" id="ARBA00022777"/>
    </source>
</evidence>
<dbReference type="SMART" id="SM00220">
    <property type="entry name" value="S_TKc"/>
    <property type="match status" value="1"/>
</dbReference>
<dbReference type="InterPro" id="IPR024171">
    <property type="entry name" value="SRK-like_kinase"/>
</dbReference>
<comment type="catalytic activity">
    <reaction evidence="11 13">
        <text>L-threonyl-[protein] + ATP = O-phospho-L-threonyl-[protein] + ADP + H(+)</text>
        <dbReference type="Rhea" id="RHEA:46608"/>
        <dbReference type="Rhea" id="RHEA-COMP:11060"/>
        <dbReference type="Rhea" id="RHEA-COMP:11605"/>
        <dbReference type="ChEBI" id="CHEBI:15378"/>
        <dbReference type="ChEBI" id="CHEBI:30013"/>
        <dbReference type="ChEBI" id="CHEBI:30616"/>
        <dbReference type="ChEBI" id="CHEBI:61977"/>
        <dbReference type="ChEBI" id="CHEBI:456216"/>
        <dbReference type="EC" id="2.7.11.1"/>
    </reaction>
</comment>
<evidence type="ECO:0000256" key="9">
    <source>
        <dbReference type="ARBA" id="ARBA00023157"/>
    </source>
</evidence>
<dbReference type="EMBL" id="SDRB02011733">
    <property type="protein sequence ID" value="THG00300.1"/>
    <property type="molecule type" value="Genomic_DNA"/>
</dbReference>
<sequence>MMKQCLVVVFLPCLGLLVFSCWFFHVGVSNSTDTLVVGQEMREWENISSPNGYFQLGFFSSPSGSTNRYLGIQVTTTPNRNKTVVWLANRDNPVTDSSGVLKITQEGKLMINDSRGIAITLNSEQQRDRHQSSSISTSATLLDSGNFVLRSGEHIMWQSFDYPSDVWLKGMKLGTFNLKSGGKPQHRFLASWSTLEDPDLGGFTLGVDPNNTKQLITWKRSRRVVYWRSGMWNGYNFSLLNKDDFALFNIDFYNSFKFSYFSNENESYFTWNDTDPHYLIWLDSSGALYICDYTFYCNIMVNCDPDQGYLKSGGCVNYSPSNCIGGDGFKETRKSMELDWYLFSSFNLSLDLSDCKEKCRTNCSCQGYASVTPLNGGTSGCAFYQVSVYTWDIQEVLYIRNNNSLAKSGGSNKVGIVQGMQLLMDELNNSVTTIDELSNAGNLMLREKKDRELPFVSFSTIEIATEYFSEKNKIGQGGYGPVYKIAVKTSLYTRQPSAAKLPIAGCPPSCPPGQLVGQLVNGQEIAVKRLSSSSRQGLEEFKNEVILISRLQHCNLVRLLGCCMQRNERILIYEYLPNNSLDFFLFDVTKQYLLDWKMRVRIIGGIAQGLLYLHKYSRLKIIHRDLKTSNILLDKDMNPKISDFGTARIFCDDENQASTKRIVGTHGYMSPEYAMDGLFSVKSDVFSFGVMMLEIISGKKNTSFCRPDRALNLLGYAWDLWKEGKGLELVDQALVETCSTSEAMRYIQVGFLCVQEIASDRPNMLDIVSMLTTETMVLPTPKQPAFSKIMGVTNVSTPKTLELCSINDVTISEVEVR</sequence>
<dbReference type="PROSITE" id="PS50927">
    <property type="entry name" value="BULB_LECTIN"/>
    <property type="match status" value="1"/>
</dbReference>
<evidence type="ECO:0000313" key="16">
    <source>
        <dbReference type="EMBL" id="THG00300.1"/>
    </source>
</evidence>
<gene>
    <name evidence="16" type="ORF">TEA_014669</name>
</gene>
<dbReference type="SUPFAM" id="SSF51110">
    <property type="entry name" value="alpha-D-mannose-specific plant lectins"/>
    <property type="match status" value="1"/>
</dbReference>
<evidence type="ECO:0000256" key="8">
    <source>
        <dbReference type="ARBA" id="ARBA00022840"/>
    </source>
</evidence>
<dbReference type="Proteomes" id="UP000306102">
    <property type="component" value="Unassembled WGS sequence"/>
</dbReference>
<evidence type="ECO:0000256" key="10">
    <source>
        <dbReference type="ARBA" id="ARBA00023180"/>
    </source>
</evidence>
<dbReference type="InterPro" id="IPR036426">
    <property type="entry name" value="Bulb-type_lectin_dom_sf"/>
</dbReference>
<dbReference type="EC" id="2.7.11.1" evidence="13"/>
<feature type="domain" description="Protein kinase" evidence="14">
    <location>
        <begin position="468"/>
        <end position="786"/>
    </location>
</feature>
<feature type="domain" description="Bulb-type lectin" evidence="15">
    <location>
        <begin position="32"/>
        <end position="162"/>
    </location>
</feature>
<dbReference type="Pfam" id="PF01453">
    <property type="entry name" value="B_lectin"/>
    <property type="match status" value="1"/>
</dbReference>
<evidence type="ECO:0000256" key="1">
    <source>
        <dbReference type="ARBA" id="ARBA00004251"/>
    </source>
</evidence>
<evidence type="ECO:0000313" key="17">
    <source>
        <dbReference type="Proteomes" id="UP000306102"/>
    </source>
</evidence>
<evidence type="ECO:0000256" key="6">
    <source>
        <dbReference type="ARBA" id="ARBA00022741"/>
    </source>
</evidence>
<evidence type="ECO:0000256" key="5">
    <source>
        <dbReference type="ARBA" id="ARBA00022729"/>
    </source>
</evidence>
<comment type="caution">
    <text evidence="16">The sequence shown here is derived from an EMBL/GenBank/DDBJ whole genome shotgun (WGS) entry which is preliminary data.</text>
</comment>
<dbReference type="Gene3D" id="1.10.510.10">
    <property type="entry name" value="Transferase(Phosphotransferase) domain 1"/>
    <property type="match status" value="1"/>
</dbReference>
<dbReference type="CDD" id="cd00028">
    <property type="entry name" value="B_lectin"/>
    <property type="match status" value="1"/>
</dbReference>
<dbReference type="Gene3D" id="3.30.200.20">
    <property type="entry name" value="Phosphorylase Kinase, domain 1"/>
    <property type="match status" value="2"/>
</dbReference>
<proteinExistence type="inferred from homology"/>
<protein>
    <recommendedName>
        <fullName evidence="13">Receptor-like serine/threonine-protein kinase</fullName>
        <ecNumber evidence="13">2.7.11.1</ecNumber>
    </recommendedName>
</protein>
<keyword evidence="5" id="KW-0732">Signal</keyword>
<dbReference type="PROSITE" id="PS50011">
    <property type="entry name" value="PROTEIN_KINASE_DOM"/>
    <property type="match status" value="1"/>
</dbReference>
<evidence type="ECO:0000256" key="12">
    <source>
        <dbReference type="ARBA" id="ARBA00048679"/>
    </source>
</evidence>
<dbReference type="PROSITE" id="PS51257">
    <property type="entry name" value="PROKAR_LIPOPROTEIN"/>
    <property type="match status" value="1"/>
</dbReference>
<keyword evidence="7 13" id="KW-0418">Kinase</keyword>
<keyword evidence="2" id="KW-1003">Cell membrane</keyword>
<accession>A0A4S4DCG1</accession>
<keyword evidence="4 13" id="KW-0808">Transferase</keyword>
<dbReference type="Pfam" id="PF08276">
    <property type="entry name" value="PAN_2"/>
    <property type="match status" value="1"/>
</dbReference>
<dbReference type="SUPFAM" id="SSF56112">
    <property type="entry name" value="Protein kinase-like (PK-like)"/>
    <property type="match status" value="1"/>
</dbReference>
<evidence type="ECO:0000259" key="15">
    <source>
        <dbReference type="PROSITE" id="PS50927"/>
    </source>
</evidence>
<organism evidence="16 17">
    <name type="scientific">Camellia sinensis var. sinensis</name>
    <name type="common">China tea</name>
    <dbReference type="NCBI Taxonomy" id="542762"/>
    <lineage>
        <taxon>Eukaryota</taxon>
        <taxon>Viridiplantae</taxon>
        <taxon>Streptophyta</taxon>
        <taxon>Embryophyta</taxon>
        <taxon>Tracheophyta</taxon>
        <taxon>Spermatophyta</taxon>
        <taxon>Magnoliopsida</taxon>
        <taxon>eudicotyledons</taxon>
        <taxon>Gunneridae</taxon>
        <taxon>Pentapetalae</taxon>
        <taxon>asterids</taxon>
        <taxon>Ericales</taxon>
        <taxon>Theaceae</taxon>
        <taxon>Camellia</taxon>
    </lineage>
</organism>
<dbReference type="InterPro" id="IPR001480">
    <property type="entry name" value="Bulb-type_lectin_dom"/>
</dbReference>
<dbReference type="GO" id="GO:0106310">
    <property type="term" value="F:protein serine kinase activity"/>
    <property type="evidence" value="ECO:0007669"/>
    <property type="project" value="RHEA"/>
</dbReference>
<dbReference type="CDD" id="cd14066">
    <property type="entry name" value="STKc_IRAK"/>
    <property type="match status" value="1"/>
</dbReference>
<dbReference type="InterPro" id="IPR003609">
    <property type="entry name" value="Pan_app"/>
</dbReference>
<dbReference type="SMART" id="SM00108">
    <property type="entry name" value="B_lectin"/>
    <property type="match status" value="1"/>
</dbReference>
<dbReference type="InterPro" id="IPR001245">
    <property type="entry name" value="Ser-Thr/Tyr_kinase_cat_dom"/>
</dbReference>
<dbReference type="PROSITE" id="PS00108">
    <property type="entry name" value="PROTEIN_KINASE_ST"/>
    <property type="match status" value="1"/>
</dbReference>
<dbReference type="PIRSF" id="PIRSF000641">
    <property type="entry name" value="SRK"/>
    <property type="match status" value="1"/>
</dbReference>
<dbReference type="InterPro" id="IPR011009">
    <property type="entry name" value="Kinase-like_dom_sf"/>
</dbReference>
<reference evidence="16 17" key="1">
    <citation type="journal article" date="2018" name="Proc. Natl. Acad. Sci. U.S.A.">
        <title>Draft genome sequence of Camellia sinensis var. sinensis provides insights into the evolution of the tea genome and tea quality.</title>
        <authorList>
            <person name="Wei C."/>
            <person name="Yang H."/>
            <person name="Wang S."/>
            <person name="Zhao J."/>
            <person name="Liu C."/>
            <person name="Gao L."/>
            <person name="Xia E."/>
            <person name="Lu Y."/>
            <person name="Tai Y."/>
            <person name="She G."/>
            <person name="Sun J."/>
            <person name="Cao H."/>
            <person name="Tong W."/>
            <person name="Gao Q."/>
            <person name="Li Y."/>
            <person name="Deng W."/>
            <person name="Jiang X."/>
            <person name="Wang W."/>
            <person name="Chen Q."/>
            <person name="Zhang S."/>
            <person name="Li H."/>
            <person name="Wu J."/>
            <person name="Wang P."/>
            <person name="Li P."/>
            <person name="Shi C."/>
            <person name="Zheng F."/>
            <person name="Jian J."/>
            <person name="Huang B."/>
            <person name="Shan D."/>
            <person name="Shi M."/>
            <person name="Fang C."/>
            <person name="Yue Y."/>
            <person name="Li F."/>
            <person name="Li D."/>
            <person name="Wei S."/>
            <person name="Han B."/>
            <person name="Jiang C."/>
            <person name="Yin Y."/>
            <person name="Xia T."/>
            <person name="Zhang Z."/>
            <person name="Bennetzen J.L."/>
            <person name="Zhao S."/>
            <person name="Wan X."/>
        </authorList>
    </citation>
    <scope>NUCLEOTIDE SEQUENCE [LARGE SCALE GENOMIC DNA]</scope>
    <source>
        <strain evidence="17">cv. Shuchazao</strain>
        <tissue evidence="16">Leaf</tissue>
    </source>
</reference>
<name>A0A4S4DCG1_CAMSN</name>
<keyword evidence="2" id="KW-0472">Membrane</keyword>
<dbReference type="Gene3D" id="2.90.10.10">
    <property type="entry name" value="Bulb-type lectin domain"/>
    <property type="match status" value="1"/>
</dbReference>
<dbReference type="FunFam" id="3.30.200.20:FF:000910">
    <property type="entry name" value="Cysteine-rich receptor-like protein kinase 11"/>
    <property type="match status" value="1"/>
</dbReference>
<dbReference type="AlphaFoldDB" id="A0A4S4DCG1"/>
<evidence type="ECO:0000256" key="11">
    <source>
        <dbReference type="ARBA" id="ARBA00047899"/>
    </source>
</evidence>